<evidence type="ECO:0000256" key="1">
    <source>
        <dbReference type="SAM" id="MobiDB-lite"/>
    </source>
</evidence>
<name>A0A6G8AQX2_9ENTE</name>
<feature type="region of interest" description="Disordered" evidence="1">
    <location>
        <begin position="32"/>
        <end position="75"/>
    </location>
</feature>
<dbReference type="PANTHER" id="PTHR37806:SF1">
    <property type="entry name" value="PEPTIDASE C39-LIKE DOMAIN-CONTAINING PROTEIN"/>
    <property type="match status" value="1"/>
</dbReference>
<feature type="domain" description="Peptidase C39-like" evidence="2">
    <location>
        <begin position="561"/>
        <end position="714"/>
    </location>
</feature>
<reference evidence="3 4" key="1">
    <citation type="submission" date="2020-03" db="EMBL/GenBank/DDBJ databases">
        <title>Vagococcus sp. nov., isolated from beetles.</title>
        <authorList>
            <person name="Hyun D.-W."/>
            <person name="Bae J.-W."/>
        </authorList>
    </citation>
    <scope>NUCLEOTIDE SEQUENCE [LARGE SCALE GENOMIC DNA]</scope>
    <source>
        <strain evidence="3 4">HDW17B</strain>
    </source>
</reference>
<keyword evidence="4" id="KW-1185">Reference proteome</keyword>
<accession>A0A6G8AQX2</accession>
<dbReference type="InterPro" id="IPR039564">
    <property type="entry name" value="Peptidase_C39-like"/>
</dbReference>
<dbReference type="AlphaFoldDB" id="A0A6G8AQX2"/>
<dbReference type="PANTHER" id="PTHR37806">
    <property type="entry name" value="LMO0724 PROTEIN"/>
    <property type="match status" value="1"/>
</dbReference>
<dbReference type="KEGG" id="vhy:G7082_02035"/>
<evidence type="ECO:0000259" key="2">
    <source>
        <dbReference type="Pfam" id="PF13529"/>
    </source>
</evidence>
<evidence type="ECO:0000313" key="4">
    <source>
        <dbReference type="Proteomes" id="UP000501747"/>
    </source>
</evidence>
<feature type="compositionally biased region" description="Low complexity" evidence="1">
    <location>
        <begin position="32"/>
        <end position="57"/>
    </location>
</feature>
<proteinExistence type="predicted"/>
<sequence length="741" mass="84713">MKNKILLGCFSCMILVSTDTYLAEEVVKETTTTSSSSVVMSTESTELTQETTESITSHSVEKVSPQKNEDIKEEDTAPISENQKEEIHQFISVNKEHPMIYLDMEEATSNESSFVKGQTFLAKEKITKSDGNIFYLLFNHLDEKVGFVSSNDIELAGSQGGVYQSFWKYGTDVNVNGSAYSDFEGTVKNSLVQYKDLTLRVRGKYHSFDGTIYYSMDDNKGNWLGYVSEKDLTITEGAQGSYQEFGQNVIINKDNYTIWQNFNWQKKYDSKQFLNRTFVAKGMYRHFNGDTYYSLYDLNDKWYGYINSTGTKLTTENQGEYVSYNKYVTVKNSGGSAWNSFSWNARQPLSQLANKTYKAKGIYYHANGEDYLSLYDKDNKWQGYVNKNFVTVADGAQGGYQNYDKYVSITKNNYTMWQNFDWKKRGDSKNIYEKTFLAKGKYQHYNGETYLSIFDSSGKWYGYINSNGTKFTERSGYAIPMNKVVTVTNGNYDLWRNLNFSSKKGTTKGLVNKPYKVKYKYEHYNGSTYYSMYEGDNWLGYLNNTGVKEAAGKNSTYVMLNAPTHNQNDIHADMGCEAASLLQALQVKGFAKNYTLAPFIEEMPRSKNNNPNEGFSGSPYVVRDGVYHSIFPKPLTKWANDYAHGTAADISGTEFKRLSNELEKGNPIVLYITLEYAKPRYHNYHWGRGVENAHVVTLDGYNSQTNMYHLVDPNDRGVNWVSASTLQASYQYNEKKSVVIR</sequence>
<gene>
    <name evidence="3" type="ORF">G7082_02035</name>
</gene>
<organism evidence="3 4">
    <name type="scientific">Vagococcus hydrophili</name>
    <dbReference type="NCBI Taxonomy" id="2714947"/>
    <lineage>
        <taxon>Bacteria</taxon>
        <taxon>Bacillati</taxon>
        <taxon>Bacillota</taxon>
        <taxon>Bacilli</taxon>
        <taxon>Lactobacillales</taxon>
        <taxon>Enterococcaceae</taxon>
        <taxon>Vagococcus</taxon>
    </lineage>
</organism>
<dbReference type="RefSeq" id="WP_166033506.1">
    <property type="nucleotide sequence ID" value="NZ_CP049887.1"/>
</dbReference>
<dbReference type="Pfam" id="PF13529">
    <property type="entry name" value="Peptidase_C39_2"/>
    <property type="match status" value="1"/>
</dbReference>
<protein>
    <recommendedName>
        <fullName evidence="2">Peptidase C39-like domain-containing protein</fullName>
    </recommendedName>
</protein>
<dbReference type="EMBL" id="CP049887">
    <property type="protein sequence ID" value="QIL47396.1"/>
    <property type="molecule type" value="Genomic_DNA"/>
</dbReference>
<dbReference type="Proteomes" id="UP000501747">
    <property type="component" value="Chromosome"/>
</dbReference>
<dbReference type="Gene3D" id="3.90.70.10">
    <property type="entry name" value="Cysteine proteinases"/>
    <property type="match status" value="1"/>
</dbReference>
<evidence type="ECO:0000313" key="3">
    <source>
        <dbReference type="EMBL" id="QIL47396.1"/>
    </source>
</evidence>